<evidence type="ECO:0000313" key="2">
    <source>
        <dbReference type="Proteomes" id="UP000184028"/>
    </source>
</evidence>
<dbReference type="STRING" id="946677.SAMN05444484_1011370"/>
<organism evidence="1 2">
    <name type="scientific">Flavobacterium chilense</name>
    <dbReference type="NCBI Taxonomy" id="946677"/>
    <lineage>
        <taxon>Bacteria</taxon>
        <taxon>Pseudomonadati</taxon>
        <taxon>Bacteroidota</taxon>
        <taxon>Flavobacteriia</taxon>
        <taxon>Flavobacteriales</taxon>
        <taxon>Flavobacteriaceae</taxon>
        <taxon>Flavobacterium</taxon>
    </lineage>
</organism>
<accession>A0A1M7ABU9</accession>
<dbReference type="Proteomes" id="UP000184028">
    <property type="component" value="Unassembled WGS sequence"/>
</dbReference>
<evidence type="ECO:0000313" key="1">
    <source>
        <dbReference type="EMBL" id="SHL40148.1"/>
    </source>
</evidence>
<reference evidence="2" key="1">
    <citation type="submission" date="2016-11" db="EMBL/GenBank/DDBJ databases">
        <authorList>
            <person name="Varghese N."/>
            <person name="Submissions S."/>
        </authorList>
    </citation>
    <scope>NUCLEOTIDE SEQUENCE [LARGE SCALE GENOMIC DNA]</scope>
    <source>
        <strain evidence="2">DSM 24724</strain>
    </source>
</reference>
<dbReference type="EMBL" id="FRBT01000001">
    <property type="protein sequence ID" value="SHL40148.1"/>
    <property type="molecule type" value="Genomic_DNA"/>
</dbReference>
<protein>
    <submittedName>
        <fullName evidence="1">Uncharacterized protein</fullName>
    </submittedName>
</protein>
<gene>
    <name evidence="1" type="ORF">SAMN05444484_1011370</name>
</gene>
<dbReference type="OrthoDB" id="1376586at2"/>
<dbReference type="AlphaFoldDB" id="A0A1M7ABU9"/>
<sequence length="56" mass="6488">MEQLQVIKAKELALKMGVHLNTAKVYIKDIKQEYDIKVVLKCHVLTYFKVNAKIAQ</sequence>
<dbReference type="RefSeq" id="WP_156062648.1">
    <property type="nucleotide sequence ID" value="NZ_FRBT01000001.1"/>
</dbReference>
<keyword evidence="2" id="KW-1185">Reference proteome</keyword>
<name>A0A1M7ABU9_9FLAO</name>
<proteinExistence type="predicted"/>